<dbReference type="OrthoDB" id="5816932at2"/>
<dbReference type="Pfam" id="PF00440">
    <property type="entry name" value="TetR_N"/>
    <property type="match status" value="1"/>
</dbReference>
<dbReference type="GO" id="GO:0000976">
    <property type="term" value="F:transcription cis-regulatory region binding"/>
    <property type="evidence" value="ECO:0007669"/>
    <property type="project" value="TreeGrafter"/>
</dbReference>
<dbReference type="Pfam" id="PF21351">
    <property type="entry name" value="TetR_C_41"/>
    <property type="match status" value="1"/>
</dbReference>
<dbReference type="PANTHER" id="PTHR30055:SF234">
    <property type="entry name" value="HTH-TYPE TRANSCRIPTIONAL REGULATOR BETI"/>
    <property type="match status" value="1"/>
</dbReference>
<feature type="domain" description="HTH tetR-type" evidence="5">
    <location>
        <begin position="13"/>
        <end position="73"/>
    </location>
</feature>
<dbReference type="PROSITE" id="PS01081">
    <property type="entry name" value="HTH_TETR_1"/>
    <property type="match status" value="1"/>
</dbReference>
<keyword evidence="7" id="KW-1185">Reference proteome</keyword>
<keyword evidence="3" id="KW-0804">Transcription</keyword>
<dbReference type="Gene3D" id="1.10.357.10">
    <property type="entry name" value="Tetracycline Repressor, domain 2"/>
    <property type="match status" value="1"/>
</dbReference>
<comment type="caution">
    <text evidence="6">The sequence shown here is derived from an EMBL/GenBank/DDBJ whole genome shotgun (WGS) entry which is preliminary data.</text>
</comment>
<dbReference type="GO" id="GO:0003700">
    <property type="term" value="F:DNA-binding transcription factor activity"/>
    <property type="evidence" value="ECO:0007669"/>
    <property type="project" value="TreeGrafter"/>
</dbReference>
<dbReference type="InterPro" id="IPR009057">
    <property type="entry name" value="Homeodomain-like_sf"/>
</dbReference>
<dbReference type="PROSITE" id="PS50977">
    <property type="entry name" value="HTH_TETR_2"/>
    <property type="match status" value="1"/>
</dbReference>
<accession>A0A081NJK1</accession>
<gene>
    <name evidence="6" type="ORF">GZ78_00335</name>
</gene>
<evidence type="ECO:0000256" key="3">
    <source>
        <dbReference type="ARBA" id="ARBA00023163"/>
    </source>
</evidence>
<dbReference type="STRING" id="1137799.GZ78_00335"/>
<evidence type="ECO:0000259" key="5">
    <source>
        <dbReference type="PROSITE" id="PS50977"/>
    </source>
</evidence>
<name>A0A081NJK1_9GAMM</name>
<dbReference type="SUPFAM" id="SSF46689">
    <property type="entry name" value="Homeodomain-like"/>
    <property type="match status" value="1"/>
</dbReference>
<keyword evidence="1" id="KW-0805">Transcription regulation</keyword>
<dbReference type="EMBL" id="JOKH01000001">
    <property type="protein sequence ID" value="KEQ18624.1"/>
    <property type="molecule type" value="Genomic_DNA"/>
</dbReference>
<dbReference type="InterPro" id="IPR001647">
    <property type="entry name" value="HTH_TetR"/>
</dbReference>
<dbReference type="PANTHER" id="PTHR30055">
    <property type="entry name" value="HTH-TYPE TRANSCRIPTIONAL REGULATOR RUTR"/>
    <property type="match status" value="1"/>
</dbReference>
<protein>
    <submittedName>
        <fullName evidence="6">TetR family transcriptional regulator</fullName>
    </submittedName>
</protein>
<dbReference type="InterPro" id="IPR049484">
    <property type="entry name" value="Rv0078-like_C"/>
</dbReference>
<feature type="DNA-binding region" description="H-T-H motif" evidence="4">
    <location>
        <begin position="36"/>
        <end position="55"/>
    </location>
</feature>
<evidence type="ECO:0000256" key="2">
    <source>
        <dbReference type="ARBA" id="ARBA00023125"/>
    </source>
</evidence>
<dbReference type="eggNOG" id="COG1309">
    <property type="taxonomic scope" value="Bacteria"/>
</dbReference>
<dbReference type="InterPro" id="IPR050109">
    <property type="entry name" value="HTH-type_TetR-like_transc_reg"/>
</dbReference>
<organism evidence="6 7">
    <name type="scientific">Endozoicomonas numazuensis</name>
    <dbReference type="NCBI Taxonomy" id="1137799"/>
    <lineage>
        <taxon>Bacteria</taxon>
        <taxon>Pseudomonadati</taxon>
        <taxon>Pseudomonadota</taxon>
        <taxon>Gammaproteobacteria</taxon>
        <taxon>Oceanospirillales</taxon>
        <taxon>Endozoicomonadaceae</taxon>
        <taxon>Endozoicomonas</taxon>
    </lineage>
</organism>
<dbReference type="PRINTS" id="PR00455">
    <property type="entry name" value="HTHTETR"/>
</dbReference>
<dbReference type="InterPro" id="IPR023772">
    <property type="entry name" value="DNA-bd_HTH_TetR-type_CS"/>
</dbReference>
<sequence length="193" mass="21733">MNQTRRTQAQRRAETHQQVLDSACQLFAEKGFANTSLEDIASNCGLTTRPVYHYFGNKLKLFQAAYEQMMIHILNQLETLEGATPLERLSQHWKTFLDMSDDPGFRQIVLIDGPNILGHEAWINSLVTQKAHNLFGSLPAESQEEKFQQQMLGRMLIGALAQAALMVAEAEDRSMAKQQATRIVENILSASMP</sequence>
<dbReference type="RefSeq" id="WP_034831838.1">
    <property type="nucleotide sequence ID" value="NZ_JOKH01000001.1"/>
</dbReference>
<reference evidence="6 7" key="1">
    <citation type="submission" date="2014-06" db="EMBL/GenBank/DDBJ databases">
        <title>Whole Genome Sequences of Three Symbiotic Endozoicomonas Bacteria.</title>
        <authorList>
            <person name="Neave M.J."/>
            <person name="Apprill A."/>
            <person name="Voolstra C.R."/>
        </authorList>
    </citation>
    <scope>NUCLEOTIDE SEQUENCE [LARGE SCALE GENOMIC DNA]</scope>
    <source>
        <strain evidence="6 7">DSM 25634</strain>
    </source>
</reference>
<evidence type="ECO:0000313" key="6">
    <source>
        <dbReference type="EMBL" id="KEQ18624.1"/>
    </source>
</evidence>
<keyword evidence="2 4" id="KW-0238">DNA-binding</keyword>
<evidence type="ECO:0000313" key="7">
    <source>
        <dbReference type="Proteomes" id="UP000028073"/>
    </source>
</evidence>
<dbReference type="AlphaFoldDB" id="A0A081NJK1"/>
<dbReference type="Proteomes" id="UP000028073">
    <property type="component" value="Unassembled WGS sequence"/>
</dbReference>
<evidence type="ECO:0000256" key="4">
    <source>
        <dbReference type="PROSITE-ProRule" id="PRU00335"/>
    </source>
</evidence>
<evidence type="ECO:0000256" key="1">
    <source>
        <dbReference type="ARBA" id="ARBA00023015"/>
    </source>
</evidence>
<proteinExistence type="predicted"/>